<evidence type="ECO:0000313" key="1">
    <source>
        <dbReference type="EMBL" id="PWW73612.1"/>
    </source>
</evidence>
<proteinExistence type="predicted"/>
<accession>A0A317SGV8</accession>
<dbReference type="GO" id="GO:0016740">
    <property type="term" value="F:transferase activity"/>
    <property type="evidence" value="ECO:0007669"/>
    <property type="project" value="UniProtKB-KW"/>
</dbReference>
<dbReference type="Gene3D" id="3.40.50.300">
    <property type="entry name" value="P-loop containing nucleotide triphosphate hydrolases"/>
    <property type="match status" value="1"/>
</dbReference>
<feature type="non-terminal residue" evidence="1">
    <location>
        <position position="1"/>
    </location>
</feature>
<keyword evidence="2" id="KW-1185">Reference proteome</keyword>
<dbReference type="AlphaFoldDB" id="A0A317SGV8"/>
<organism evidence="1 2">
    <name type="scientific">Tuber magnatum</name>
    <name type="common">white Piedmont truffle</name>
    <dbReference type="NCBI Taxonomy" id="42249"/>
    <lineage>
        <taxon>Eukaryota</taxon>
        <taxon>Fungi</taxon>
        <taxon>Dikarya</taxon>
        <taxon>Ascomycota</taxon>
        <taxon>Pezizomycotina</taxon>
        <taxon>Pezizomycetes</taxon>
        <taxon>Pezizales</taxon>
        <taxon>Tuberaceae</taxon>
        <taxon>Tuber</taxon>
    </lineage>
</organism>
<comment type="caution">
    <text evidence="1">The sequence shown here is derived from an EMBL/GenBank/DDBJ whole genome shotgun (WGS) entry which is preliminary data.</text>
</comment>
<dbReference type="Proteomes" id="UP000246991">
    <property type="component" value="Unassembled WGS sequence"/>
</dbReference>
<dbReference type="Gene3D" id="1.25.40.10">
    <property type="entry name" value="Tetratricopeptide repeat domain"/>
    <property type="match status" value="3"/>
</dbReference>
<dbReference type="EMBL" id="PYWC01000077">
    <property type="protein sequence ID" value="PWW73612.1"/>
    <property type="molecule type" value="Genomic_DNA"/>
</dbReference>
<dbReference type="InterPro" id="IPR053137">
    <property type="entry name" value="NLR-like"/>
</dbReference>
<dbReference type="SUPFAM" id="SSF52540">
    <property type="entry name" value="P-loop containing nucleoside triphosphate hydrolases"/>
    <property type="match status" value="1"/>
</dbReference>
<dbReference type="InterPro" id="IPR027417">
    <property type="entry name" value="P-loop_NTPase"/>
</dbReference>
<dbReference type="STRING" id="42249.A0A317SGV8"/>
<keyword evidence="1" id="KW-0808">Transferase</keyword>
<dbReference type="PANTHER" id="PTHR46082">
    <property type="entry name" value="ATP/GTP-BINDING PROTEIN-RELATED"/>
    <property type="match status" value="1"/>
</dbReference>
<dbReference type="PRINTS" id="PR00381">
    <property type="entry name" value="KINESINLIGHT"/>
</dbReference>
<protein>
    <submittedName>
        <fullName evidence="1">Protein prenylyltransferase</fullName>
    </submittedName>
</protein>
<dbReference type="InterPro" id="IPR011990">
    <property type="entry name" value="TPR-like_helical_dom_sf"/>
</dbReference>
<evidence type="ECO:0000313" key="2">
    <source>
        <dbReference type="Proteomes" id="UP000246991"/>
    </source>
</evidence>
<reference evidence="1 2" key="1">
    <citation type="submission" date="2018-03" db="EMBL/GenBank/DDBJ databases">
        <title>Genomes of Pezizomycetes fungi and the evolution of truffles.</title>
        <authorList>
            <person name="Murat C."/>
            <person name="Payen T."/>
            <person name="Noel B."/>
            <person name="Kuo A."/>
            <person name="Martin F.M."/>
        </authorList>
    </citation>
    <scope>NUCLEOTIDE SEQUENCE [LARGE SCALE GENOMIC DNA]</scope>
    <source>
        <strain evidence="1">091103-1</strain>
    </source>
</reference>
<dbReference type="SMART" id="SM00028">
    <property type="entry name" value="TPR"/>
    <property type="match status" value="8"/>
</dbReference>
<sequence length="851" mass="95759">VPYSRNNNFIARENSLRRIKKAAGNGGHVRLALHGPGGIGKTQVALEYAYQHADRRSVFWVCGNEFLGFSEDFRSILPYARIPHRIAANEEKELLRTVRDWFESPASGDWVLVIDGADNEADCNGKGPISEFLPRGPKGTIIFTTRSRRVAEQQGCEIIEIGKMGDRDARALFLSRLENPKNLSEADRKALTLILHSLDNLPLALLLPSKIHDIQREVGMTESILNTYFLTFDQLQERMPFAADILRLFAFFDHKQIPEKLLMRSNLDGVHGEGSLDDAIAKLVGLSLVINGKDGAGRPAYELHRLVRHSIQEYLSEEEALRWKEKALEVVWRLFPHYKHEVLQECVDYLPHALAVTENSTSPMAEEVCFRMALYLKEAAHHGTAEAQIRRCIKLREESGGASYGAEYWSRIGLLASILLELGYAEEAEVEYRRAVRGRTKALGTNHPDTLSSINGLAVALHFQGRYQEAEKLYRSALEGREIILKHGHRDVLESVALLGEVLEFQEKHEEAEVMCRRALEGRKGVLGPYHPDTLETVFHLASALQGQGKHDEAEVLCRRVLEAFEKALWQDDSRTLLIIHKMAEVLQEGRRVTFAEAEALNRRIHERCERALGAEHQLTRASMNNLAGSLSDQGKYHEAAATTRLAMEILEECEGPDHPDIPMILYNLTQMLQDEGKYDEAEVSSRRIVKFYEKILGPDHPGTLVSHSILAGVLRDQKRYDEAEEMLRDAVKIMEKVLGPEDPDTLEAIDSLAFVLQQEGRYGEAENLHLRALEGREKVLGGGAIDTLTSLWRLAKLYKKCGQAADADSAYRSVCTGLCGALGGQHSISRKCLDEYEAFQVEHQLIDFTK</sequence>
<gene>
    <name evidence="1" type="ORF">C7212DRAFT_216084</name>
</gene>
<dbReference type="Pfam" id="PF13424">
    <property type="entry name" value="TPR_12"/>
    <property type="match status" value="5"/>
</dbReference>
<dbReference type="OrthoDB" id="1658288at2759"/>
<dbReference type="PANTHER" id="PTHR46082:SF6">
    <property type="entry name" value="AAA+ ATPASE DOMAIN-CONTAINING PROTEIN-RELATED"/>
    <property type="match status" value="1"/>
</dbReference>
<name>A0A317SGV8_9PEZI</name>
<dbReference type="SUPFAM" id="SSF48452">
    <property type="entry name" value="TPR-like"/>
    <property type="match status" value="3"/>
</dbReference>
<dbReference type="InterPro" id="IPR019734">
    <property type="entry name" value="TPR_rpt"/>
</dbReference>